<sequence>MKSATLMQVAERAGVSTATVARVLKAKGYVSEEARARVEAAVKAIGYRPNAMARGLRQRRSFTIGHMLDAIIVNPFFVNVAHWAEEEALDHGYKTFLFNHNGLAERERIGIERFIERRVDAVLFTNAVSTENVRLLAAAGIPALQLERSRTPAAPAIRVDNTVGALQAMAHLAGLGHRRIAFIGGDPELIGRGDTAGPTVEDERLAAYGAGLAAAGLAFDPALLRLGKYYSLSESGSGSEGYRHTRALLALPERPSAIFATCDILAAGALQAIYEAGLRVPDDISVIGFDDTLAANLTPQLTTVAQPMEELGRIGFRAVLSAIETGTWPDQPLLPSRLVQRRSTGPAPT</sequence>
<accession>A0A1M5DE45</accession>
<dbReference type="Pfam" id="PF00356">
    <property type="entry name" value="LacI"/>
    <property type="match status" value="1"/>
</dbReference>
<gene>
    <name evidence="5" type="ORF">SAMN02745157_2646</name>
</gene>
<dbReference type="GO" id="GO:0000976">
    <property type="term" value="F:transcription cis-regulatory region binding"/>
    <property type="evidence" value="ECO:0007669"/>
    <property type="project" value="TreeGrafter"/>
</dbReference>
<dbReference type="PANTHER" id="PTHR30146:SF109">
    <property type="entry name" value="HTH-TYPE TRANSCRIPTIONAL REGULATOR GALS"/>
    <property type="match status" value="1"/>
</dbReference>
<dbReference type="InterPro" id="IPR010982">
    <property type="entry name" value="Lambda_DNA-bd_dom_sf"/>
</dbReference>
<dbReference type="SMART" id="SM00354">
    <property type="entry name" value="HTH_LACI"/>
    <property type="match status" value="1"/>
</dbReference>
<dbReference type="CDD" id="cd01392">
    <property type="entry name" value="HTH_LacI"/>
    <property type="match status" value="1"/>
</dbReference>
<dbReference type="RefSeq" id="WP_073053358.1">
    <property type="nucleotide sequence ID" value="NZ_FQUP01000002.1"/>
</dbReference>
<dbReference type="AlphaFoldDB" id="A0A1M5DE45"/>
<evidence type="ECO:0000256" key="2">
    <source>
        <dbReference type="ARBA" id="ARBA00023125"/>
    </source>
</evidence>
<organism evidence="5 6">
    <name type="scientific">Kaistia soli DSM 19436</name>
    <dbReference type="NCBI Taxonomy" id="1122133"/>
    <lineage>
        <taxon>Bacteria</taxon>
        <taxon>Pseudomonadati</taxon>
        <taxon>Pseudomonadota</taxon>
        <taxon>Alphaproteobacteria</taxon>
        <taxon>Hyphomicrobiales</taxon>
        <taxon>Kaistiaceae</taxon>
        <taxon>Kaistia</taxon>
    </lineage>
</organism>
<keyword evidence="2" id="KW-0238">DNA-binding</keyword>
<dbReference type="InterPro" id="IPR028082">
    <property type="entry name" value="Peripla_BP_I"/>
</dbReference>
<dbReference type="Pfam" id="PF13377">
    <property type="entry name" value="Peripla_BP_3"/>
    <property type="match status" value="1"/>
</dbReference>
<dbReference type="Gene3D" id="1.10.260.40">
    <property type="entry name" value="lambda repressor-like DNA-binding domains"/>
    <property type="match status" value="1"/>
</dbReference>
<dbReference type="SUPFAM" id="SSF53822">
    <property type="entry name" value="Periplasmic binding protein-like I"/>
    <property type="match status" value="1"/>
</dbReference>
<dbReference type="SUPFAM" id="SSF47413">
    <property type="entry name" value="lambda repressor-like DNA-binding domains"/>
    <property type="match status" value="1"/>
</dbReference>
<dbReference type="CDD" id="cd06267">
    <property type="entry name" value="PBP1_LacI_sugar_binding-like"/>
    <property type="match status" value="1"/>
</dbReference>
<dbReference type="Gene3D" id="3.40.50.2300">
    <property type="match status" value="2"/>
</dbReference>
<feature type="domain" description="HTH lacI-type" evidence="4">
    <location>
        <begin position="4"/>
        <end position="58"/>
    </location>
</feature>
<dbReference type="PROSITE" id="PS50932">
    <property type="entry name" value="HTH_LACI_2"/>
    <property type="match status" value="1"/>
</dbReference>
<name>A0A1M5DE45_9HYPH</name>
<dbReference type="Proteomes" id="UP000184485">
    <property type="component" value="Unassembled WGS sequence"/>
</dbReference>
<dbReference type="OrthoDB" id="7946617at2"/>
<evidence type="ECO:0000256" key="1">
    <source>
        <dbReference type="ARBA" id="ARBA00023015"/>
    </source>
</evidence>
<dbReference type="InterPro" id="IPR000843">
    <property type="entry name" value="HTH_LacI"/>
</dbReference>
<evidence type="ECO:0000259" key="4">
    <source>
        <dbReference type="PROSITE" id="PS50932"/>
    </source>
</evidence>
<dbReference type="STRING" id="1122133.SAMN02745157_2646"/>
<reference evidence="5 6" key="1">
    <citation type="submission" date="2016-11" db="EMBL/GenBank/DDBJ databases">
        <authorList>
            <person name="Jaros S."/>
            <person name="Januszkiewicz K."/>
            <person name="Wedrychowicz H."/>
        </authorList>
    </citation>
    <scope>NUCLEOTIDE SEQUENCE [LARGE SCALE GENOMIC DNA]</scope>
    <source>
        <strain evidence="5 6">DSM 19436</strain>
    </source>
</reference>
<dbReference type="InterPro" id="IPR046335">
    <property type="entry name" value="LacI/GalR-like_sensor"/>
</dbReference>
<evidence type="ECO:0000313" key="6">
    <source>
        <dbReference type="Proteomes" id="UP000184485"/>
    </source>
</evidence>
<protein>
    <submittedName>
        <fullName evidence="5">Transcriptional regulator, LacI family</fullName>
    </submittedName>
</protein>
<dbReference type="EMBL" id="FQUP01000002">
    <property type="protein sequence ID" value="SHF64942.1"/>
    <property type="molecule type" value="Genomic_DNA"/>
</dbReference>
<evidence type="ECO:0000313" key="5">
    <source>
        <dbReference type="EMBL" id="SHF64942.1"/>
    </source>
</evidence>
<proteinExistence type="predicted"/>
<keyword evidence="1" id="KW-0805">Transcription regulation</keyword>
<keyword evidence="3" id="KW-0804">Transcription</keyword>
<evidence type="ECO:0000256" key="3">
    <source>
        <dbReference type="ARBA" id="ARBA00023163"/>
    </source>
</evidence>
<dbReference type="PANTHER" id="PTHR30146">
    <property type="entry name" value="LACI-RELATED TRANSCRIPTIONAL REPRESSOR"/>
    <property type="match status" value="1"/>
</dbReference>
<keyword evidence="6" id="KW-1185">Reference proteome</keyword>
<dbReference type="GO" id="GO:0003700">
    <property type="term" value="F:DNA-binding transcription factor activity"/>
    <property type="evidence" value="ECO:0007669"/>
    <property type="project" value="TreeGrafter"/>
</dbReference>